<gene>
    <name evidence="2" type="ORF">G1C96_1122</name>
</gene>
<comment type="caution">
    <text evidence="2">The sequence shown here is derived from an EMBL/GenBank/DDBJ whole genome shotgun (WGS) entry which is preliminary data.</text>
</comment>
<accession>A0A7Y0F218</accession>
<reference evidence="2 3" key="1">
    <citation type="submission" date="2020-02" db="EMBL/GenBank/DDBJ databases">
        <title>Characterization of phylogenetic diversity of novel bifidobacterial species isolated in Czech ZOOs.</title>
        <authorList>
            <person name="Lugli G.A."/>
            <person name="Vera N.B."/>
            <person name="Ventura M."/>
        </authorList>
    </citation>
    <scope>NUCLEOTIDE SEQUENCE [LARGE SCALE GENOMIC DNA]</scope>
    <source>
        <strain evidence="2 3">DSM 109958</strain>
    </source>
</reference>
<feature type="compositionally biased region" description="Basic residues" evidence="1">
    <location>
        <begin position="119"/>
        <end position="129"/>
    </location>
</feature>
<proteinExistence type="predicted"/>
<feature type="compositionally biased region" description="Basic and acidic residues" evidence="1">
    <location>
        <begin position="172"/>
        <end position="186"/>
    </location>
</feature>
<feature type="compositionally biased region" description="Basic and acidic residues" evidence="1">
    <location>
        <begin position="72"/>
        <end position="86"/>
    </location>
</feature>
<protein>
    <submittedName>
        <fullName evidence="2">Uncharacterized protein</fullName>
    </submittedName>
</protein>
<feature type="region of interest" description="Disordered" evidence="1">
    <location>
        <begin position="162"/>
        <end position="186"/>
    </location>
</feature>
<dbReference type="AlphaFoldDB" id="A0A7Y0F218"/>
<sequence length="212" mass="23881">MAIGLPSPDGRSSQRCENQPLWHPHRAPPMANHRNVARTGHFGTLTTPPDGRLSQHCENQPLWHPHHAPPMADHRNIVRKDHRETTSGHASWPSVATLQEPATLAPSPRSPDDQSSQHCKNRPLWHPRRAPPMADHRNVVRKDHRETMPSHASWSFVATLRRGNGDAGTTTREWRTRTATRGDGKRTPATRLSVMRRSRPCYATRGVALRAT</sequence>
<dbReference type="Proteomes" id="UP000588277">
    <property type="component" value="Unassembled WGS sequence"/>
</dbReference>
<evidence type="ECO:0000256" key="1">
    <source>
        <dbReference type="SAM" id="MobiDB-lite"/>
    </source>
</evidence>
<name>A0A7Y0F218_9BIFI</name>
<evidence type="ECO:0000313" key="3">
    <source>
        <dbReference type="Proteomes" id="UP000588277"/>
    </source>
</evidence>
<evidence type="ECO:0000313" key="2">
    <source>
        <dbReference type="EMBL" id="NMN00543.1"/>
    </source>
</evidence>
<keyword evidence="3" id="KW-1185">Reference proteome</keyword>
<dbReference type="EMBL" id="JAAIIH010000007">
    <property type="protein sequence ID" value="NMN00543.1"/>
    <property type="molecule type" value="Genomic_DNA"/>
</dbReference>
<feature type="region of interest" description="Disordered" evidence="1">
    <location>
        <begin position="1"/>
        <end position="29"/>
    </location>
</feature>
<organism evidence="2 3">
    <name type="scientific">Bifidobacterium moraviense</name>
    <dbReference type="NCBI Taxonomy" id="2675323"/>
    <lineage>
        <taxon>Bacteria</taxon>
        <taxon>Bacillati</taxon>
        <taxon>Actinomycetota</taxon>
        <taxon>Actinomycetes</taxon>
        <taxon>Bifidobacteriales</taxon>
        <taxon>Bifidobacteriaceae</taxon>
        <taxon>Bifidobacterium</taxon>
    </lineage>
</organism>
<feature type="region of interest" description="Disordered" evidence="1">
    <location>
        <begin position="47"/>
        <end position="132"/>
    </location>
</feature>